<feature type="transmembrane region" description="Helical" evidence="1">
    <location>
        <begin position="174"/>
        <end position="194"/>
    </location>
</feature>
<keyword evidence="1" id="KW-1133">Transmembrane helix</keyword>
<dbReference type="GO" id="GO:0080120">
    <property type="term" value="P:CAAX-box protein maturation"/>
    <property type="evidence" value="ECO:0007669"/>
    <property type="project" value="UniProtKB-ARBA"/>
</dbReference>
<feature type="transmembrane region" description="Helical" evidence="1">
    <location>
        <begin position="98"/>
        <end position="119"/>
    </location>
</feature>
<gene>
    <name evidence="3" type="ORF">HDF16_003710</name>
</gene>
<organism evidence="3 4">
    <name type="scientific">Granulicella aggregans</name>
    <dbReference type="NCBI Taxonomy" id="474949"/>
    <lineage>
        <taxon>Bacteria</taxon>
        <taxon>Pseudomonadati</taxon>
        <taxon>Acidobacteriota</taxon>
        <taxon>Terriglobia</taxon>
        <taxon>Terriglobales</taxon>
        <taxon>Acidobacteriaceae</taxon>
        <taxon>Granulicella</taxon>
    </lineage>
</organism>
<dbReference type="Proteomes" id="UP000540989">
    <property type="component" value="Unassembled WGS sequence"/>
</dbReference>
<dbReference type="AlphaFoldDB" id="A0A7W7ZFR1"/>
<keyword evidence="4" id="KW-1185">Reference proteome</keyword>
<feature type="transmembrane region" description="Helical" evidence="1">
    <location>
        <begin position="25"/>
        <end position="42"/>
    </location>
</feature>
<feature type="transmembrane region" description="Helical" evidence="1">
    <location>
        <begin position="54"/>
        <end position="77"/>
    </location>
</feature>
<evidence type="ECO:0000313" key="4">
    <source>
        <dbReference type="Proteomes" id="UP000540989"/>
    </source>
</evidence>
<keyword evidence="1" id="KW-0812">Transmembrane</keyword>
<evidence type="ECO:0000259" key="2">
    <source>
        <dbReference type="Pfam" id="PF02517"/>
    </source>
</evidence>
<feature type="domain" description="CAAX prenyl protease 2/Lysostaphin resistance protein A-like" evidence="2">
    <location>
        <begin position="142"/>
        <end position="232"/>
    </location>
</feature>
<sequence>MPVESAEQPCEVEVKQPPLPAPWQHTLLLAFVLVLWAIYGALRANLTTSQMPQLIRYISTGILQWLLVGSTIAGLYHRRSFILGVLGLPARRRLGGDLLSALAILVSGWIVVIALRIGLRHTSLHVDSANNAVKALLPNTPQEMILWVFVAMTAGVCEEFIFRGYLQRQVSAWSGSAVVGIAIPSLIFGCLHLYQGIGSAIGITGLGLVYAICTARIGNVRSVMIAHASQDLLVGLIHYLRHS</sequence>
<dbReference type="PANTHER" id="PTHR43592:SF15">
    <property type="entry name" value="CAAX AMINO TERMINAL PROTEASE FAMILY PROTEIN"/>
    <property type="match status" value="1"/>
</dbReference>
<accession>A0A7W7ZFR1</accession>
<dbReference type="PANTHER" id="PTHR43592">
    <property type="entry name" value="CAAX AMINO TERMINAL PROTEASE"/>
    <property type="match status" value="1"/>
</dbReference>
<protein>
    <recommendedName>
        <fullName evidence="2">CAAX prenyl protease 2/Lysostaphin resistance protein A-like domain-containing protein</fullName>
    </recommendedName>
</protein>
<evidence type="ECO:0000313" key="3">
    <source>
        <dbReference type="EMBL" id="MBB5058987.1"/>
    </source>
</evidence>
<dbReference type="GO" id="GO:0004175">
    <property type="term" value="F:endopeptidase activity"/>
    <property type="evidence" value="ECO:0007669"/>
    <property type="project" value="UniProtKB-ARBA"/>
</dbReference>
<feature type="transmembrane region" description="Helical" evidence="1">
    <location>
        <begin position="200"/>
        <end position="218"/>
    </location>
</feature>
<proteinExistence type="predicted"/>
<dbReference type="Pfam" id="PF02517">
    <property type="entry name" value="Rce1-like"/>
    <property type="match status" value="1"/>
</dbReference>
<keyword evidence="1" id="KW-0472">Membrane</keyword>
<dbReference type="EMBL" id="JACHIP010000005">
    <property type="protein sequence ID" value="MBB5058987.1"/>
    <property type="molecule type" value="Genomic_DNA"/>
</dbReference>
<reference evidence="3 4" key="1">
    <citation type="submission" date="2020-08" db="EMBL/GenBank/DDBJ databases">
        <title>Genomic Encyclopedia of Type Strains, Phase IV (KMG-V): Genome sequencing to study the core and pangenomes of soil and plant-associated prokaryotes.</title>
        <authorList>
            <person name="Whitman W."/>
        </authorList>
    </citation>
    <scope>NUCLEOTIDE SEQUENCE [LARGE SCALE GENOMIC DNA]</scope>
    <source>
        <strain evidence="3 4">M8UP14</strain>
    </source>
</reference>
<evidence type="ECO:0000256" key="1">
    <source>
        <dbReference type="SAM" id="Phobius"/>
    </source>
</evidence>
<dbReference type="InterPro" id="IPR003675">
    <property type="entry name" value="Rce1/LyrA-like_dom"/>
</dbReference>
<comment type="caution">
    <text evidence="3">The sequence shown here is derived from an EMBL/GenBank/DDBJ whole genome shotgun (WGS) entry which is preliminary data.</text>
</comment>
<dbReference type="RefSeq" id="WP_184219684.1">
    <property type="nucleotide sequence ID" value="NZ_JACHIP010000005.1"/>
</dbReference>
<name>A0A7W7ZFR1_9BACT</name>